<keyword evidence="4 8" id="KW-0808">Transferase</keyword>
<keyword evidence="9" id="KW-0472">Membrane</keyword>
<comment type="catalytic activity">
    <reaction evidence="8">
        <text>L-glutamate + ATP = L-glutamyl 5-phosphate + ADP</text>
        <dbReference type="Rhea" id="RHEA:14877"/>
        <dbReference type="ChEBI" id="CHEBI:29985"/>
        <dbReference type="ChEBI" id="CHEBI:30616"/>
        <dbReference type="ChEBI" id="CHEBI:58274"/>
        <dbReference type="ChEBI" id="CHEBI:456216"/>
        <dbReference type="EC" id="2.7.2.11"/>
    </reaction>
</comment>
<feature type="binding site" evidence="8">
    <location>
        <position position="14"/>
    </location>
    <ligand>
        <name>ATP</name>
        <dbReference type="ChEBI" id="CHEBI:30616"/>
    </ligand>
</feature>
<keyword evidence="9" id="KW-1133">Transmembrane helix</keyword>
<dbReference type="Proteomes" id="UP000295515">
    <property type="component" value="Unassembled WGS sequence"/>
</dbReference>
<dbReference type="InterPro" id="IPR036974">
    <property type="entry name" value="PUA_sf"/>
</dbReference>
<dbReference type="GO" id="GO:0004349">
    <property type="term" value="F:glutamate 5-kinase activity"/>
    <property type="evidence" value="ECO:0007669"/>
    <property type="project" value="UniProtKB-UniRule"/>
</dbReference>
<evidence type="ECO:0000256" key="1">
    <source>
        <dbReference type="ARBA" id="ARBA00022490"/>
    </source>
</evidence>
<evidence type="ECO:0000256" key="7">
    <source>
        <dbReference type="ARBA" id="ARBA00022840"/>
    </source>
</evidence>
<sequence>MKREIARIKKIIIKVGSSSLCNQNGEIDKEKILNIALQISKLKKQGYIVVLVSSGAIAAGMGALHLKSKPSTIPEKQALAAIGQAQLMQIYEEIFHIFHLDCAQVLLNHGDFDDRKRLLNLSNTMHALMDYGVIPIVNENDALAVDEIKVGDNDTLSALLVPVVDADLLILVSDIDGLYTSHPGKNPDAKLLKYVECVTDEIKQMAGEPSSSLGTGGMMTKIKAAQIVNDYGRDMVIINGGKENSILHVFDNEEGTWFNGHSGKNLNARLHWIAYRSNAKGTVVLDDGAVLAIEEQRKSLLAKGVIDVSGHFLMGQVIDLVDQQGKKIAKGISNYSSDEIKLIMGHDSQDIESILHYKDYDEVIHANNMVVLGGESHG</sequence>
<protein>
    <recommendedName>
        <fullName evidence="8">Glutamate 5-kinase</fullName>
        <ecNumber evidence="8">2.7.2.11</ecNumber>
    </recommendedName>
    <alternativeName>
        <fullName evidence="8">Gamma-glutamyl kinase</fullName>
        <shortName evidence="8">GK</shortName>
    </alternativeName>
</protein>
<feature type="binding site" evidence="8">
    <location>
        <begin position="173"/>
        <end position="174"/>
    </location>
    <ligand>
        <name>ATP</name>
        <dbReference type="ChEBI" id="CHEBI:30616"/>
    </ligand>
</feature>
<organism evidence="11 12">
    <name type="scientific">Longibaculum muris</name>
    <dbReference type="NCBI Taxonomy" id="1796628"/>
    <lineage>
        <taxon>Bacteria</taxon>
        <taxon>Bacillati</taxon>
        <taxon>Bacillota</taxon>
        <taxon>Erysipelotrichia</taxon>
        <taxon>Erysipelotrichales</taxon>
        <taxon>Coprobacillaceae</taxon>
        <taxon>Longibaculum</taxon>
    </lineage>
</organism>
<dbReference type="CDD" id="cd21157">
    <property type="entry name" value="PUA_G5K"/>
    <property type="match status" value="1"/>
</dbReference>
<evidence type="ECO:0000256" key="6">
    <source>
        <dbReference type="ARBA" id="ARBA00022777"/>
    </source>
</evidence>
<dbReference type="HAMAP" id="MF_00456">
    <property type="entry name" value="ProB"/>
    <property type="match status" value="1"/>
</dbReference>
<dbReference type="GO" id="GO:0005524">
    <property type="term" value="F:ATP binding"/>
    <property type="evidence" value="ECO:0007669"/>
    <property type="project" value="UniProtKB-KW"/>
</dbReference>
<comment type="subcellular location">
    <subcellularLocation>
        <location evidence="8">Cytoplasm</location>
    </subcellularLocation>
</comment>
<name>A0A4R3ZB93_9FIRM</name>
<dbReference type="InterPro" id="IPR001048">
    <property type="entry name" value="Asp/Glu/Uridylate_kinase"/>
</dbReference>
<reference evidence="11 12" key="1">
    <citation type="submission" date="2019-03" db="EMBL/GenBank/DDBJ databases">
        <title>Genomic Encyclopedia of Type Strains, Phase IV (KMG-IV): sequencing the most valuable type-strain genomes for metagenomic binning, comparative biology and taxonomic classification.</title>
        <authorList>
            <person name="Goeker M."/>
        </authorList>
    </citation>
    <scope>NUCLEOTIDE SEQUENCE [LARGE SCALE GENOMIC DNA]</scope>
    <source>
        <strain evidence="11 12">DSM 29487</strain>
    </source>
</reference>
<dbReference type="InterPro" id="IPR015947">
    <property type="entry name" value="PUA-like_sf"/>
</dbReference>
<proteinExistence type="inferred from homology"/>
<dbReference type="PANTHER" id="PTHR43654:SF1">
    <property type="entry name" value="ISOPENTENYL PHOSPHATE KINASE"/>
    <property type="match status" value="1"/>
</dbReference>
<dbReference type="UniPathway" id="UPA00098">
    <property type="reaction ID" value="UER00359"/>
</dbReference>
<feature type="binding site" evidence="8">
    <location>
        <position position="153"/>
    </location>
    <ligand>
        <name>substrate</name>
    </ligand>
</feature>
<comment type="caution">
    <text evidence="11">The sequence shown here is derived from an EMBL/GenBank/DDBJ whole genome shotgun (WGS) entry which is preliminary data.</text>
</comment>
<dbReference type="AlphaFoldDB" id="A0A4R3ZB93"/>
<dbReference type="GO" id="GO:0055129">
    <property type="term" value="P:L-proline biosynthetic process"/>
    <property type="evidence" value="ECO:0007669"/>
    <property type="project" value="UniProtKB-UniRule"/>
</dbReference>
<dbReference type="InterPro" id="IPR019797">
    <property type="entry name" value="Glutamate_5-kinase_CS"/>
</dbReference>
<evidence type="ECO:0000256" key="2">
    <source>
        <dbReference type="ARBA" id="ARBA00022605"/>
    </source>
</evidence>
<keyword evidence="2 8" id="KW-0028">Amino-acid biosynthesis</keyword>
<dbReference type="EC" id="2.7.2.11" evidence="8"/>
<evidence type="ECO:0000259" key="10">
    <source>
        <dbReference type="SMART" id="SM00359"/>
    </source>
</evidence>
<dbReference type="PRINTS" id="PR00474">
    <property type="entry name" value="GLU5KINASE"/>
</dbReference>
<dbReference type="Pfam" id="PF01472">
    <property type="entry name" value="PUA"/>
    <property type="match status" value="1"/>
</dbReference>
<feature type="binding site" evidence="8">
    <location>
        <position position="54"/>
    </location>
    <ligand>
        <name>substrate</name>
    </ligand>
</feature>
<dbReference type="InterPro" id="IPR002478">
    <property type="entry name" value="PUA"/>
</dbReference>
<evidence type="ECO:0000256" key="3">
    <source>
        <dbReference type="ARBA" id="ARBA00022650"/>
    </source>
</evidence>
<dbReference type="GO" id="GO:0005829">
    <property type="term" value="C:cytosol"/>
    <property type="evidence" value="ECO:0007669"/>
    <property type="project" value="TreeGrafter"/>
</dbReference>
<keyword evidence="3 8" id="KW-0641">Proline biosynthesis</keyword>
<comment type="pathway">
    <text evidence="8">Amino-acid biosynthesis; L-proline biosynthesis; L-glutamate 5-semialdehyde from L-glutamate: step 1/2.</text>
</comment>
<evidence type="ECO:0000313" key="11">
    <source>
        <dbReference type="EMBL" id="TCW02706.1"/>
    </source>
</evidence>
<dbReference type="InterPro" id="IPR001057">
    <property type="entry name" value="Glu/AcGlu_kinase"/>
</dbReference>
<evidence type="ECO:0000256" key="4">
    <source>
        <dbReference type="ARBA" id="ARBA00022679"/>
    </source>
</evidence>
<dbReference type="PROSITE" id="PS50890">
    <property type="entry name" value="PUA"/>
    <property type="match status" value="1"/>
</dbReference>
<keyword evidence="9" id="KW-0812">Transmembrane</keyword>
<dbReference type="InterPro" id="IPR005715">
    <property type="entry name" value="Glu_5kinase/COase_Synthase"/>
</dbReference>
<dbReference type="InterPro" id="IPR041739">
    <property type="entry name" value="G5K_ProB"/>
</dbReference>
<dbReference type="PROSITE" id="PS00902">
    <property type="entry name" value="GLUTAMATE_5_KINASE"/>
    <property type="match status" value="1"/>
</dbReference>
<evidence type="ECO:0000313" key="12">
    <source>
        <dbReference type="Proteomes" id="UP000295515"/>
    </source>
</evidence>
<dbReference type="NCBIfam" id="TIGR01027">
    <property type="entry name" value="proB"/>
    <property type="match status" value="1"/>
</dbReference>
<feature type="binding site" evidence="8">
    <location>
        <begin position="215"/>
        <end position="221"/>
    </location>
    <ligand>
        <name>ATP</name>
        <dbReference type="ChEBI" id="CHEBI:30616"/>
    </ligand>
</feature>
<feature type="domain" description="PUA" evidence="10">
    <location>
        <begin position="281"/>
        <end position="364"/>
    </location>
</feature>
<evidence type="ECO:0000256" key="5">
    <source>
        <dbReference type="ARBA" id="ARBA00022741"/>
    </source>
</evidence>
<dbReference type="PANTHER" id="PTHR43654">
    <property type="entry name" value="GLUTAMATE 5-KINASE"/>
    <property type="match status" value="1"/>
</dbReference>
<dbReference type="GO" id="GO:0003723">
    <property type="term" value="F:RNA binding"/>
    <property type="evidence" value="ECO:0007669"/>
    <property type="project" value="InterPro"/>
</dbReference>
<dbReference type="CDD" id="cd04242">
    <property type="entry name" value="AAK_G5K_ProB"/>
    <property type="match status" value="1"/>
</dbReference>
<comment type="function">
    <text evidence="8">Catalyzes the transfer of a phosphate group to glutamate to form L-glutamate 5-phosphate.</text>
</comment>
<gene>
    <name evidence="8" type="primary">proB</name>
    <name evidence="11" type="ORF">EDD60_1013</name>
</gene>
<accession>A0A4R3ZB93</accession>
<dbReference type="SUPFAM" id="SSF88697">
    <property type="entry name" value="PUA domain-like"/>
    <property type="match status" value="1"/>
</dbReference>
<dbReference type="EMBL" id="SMCQ01000001">
    <property type="protein sequence ID" value="TCW02706.1"/>
    <property type="molecule type" value="Genomic_DNA"/>
</dbReference>
<dbReference type="SMART" id="SM00359">
    <property type="entry name" value="PUA"/>
    <property type="match status" value="1"/>
</dbReference>
<keyword evidence="12" id="KW-1185">Reference proteome</keyword>
<dbReference type="SUPFAM" id="SSF53633">
    <property type="entry name" value="Carbamate kinase-like"/>
    <property type="match status" value="1"/>
</dbReference>
<dbReference type="FunFam" id="3.40.1160.10:FF:000018">
    <property type="entry name" value="Glutamate 5-kinase"/>
    <property type="match status" value="1"/>
</dbReference>
<keyword evidence="7 8" id="KW-0067">ATP-binding</keyword>
<feature type="binding site" evidence="8">
    <location>
        <position position="141"/>
    </location>
    <ligand>
        <name>substrate</name>
    </ligand>
</feature>
<dbReference type="PIRSF" id="PIRSF000729">
    <property type="entry name" value="GK"/>
    <property type="match status" value="1"/>
</dbReference>
<dbReference type="GeneID" id="98913834"/>
<dbReference type="InterPro" id="IPR011529">
    <property type="entry name" value="Glu_5kinase"/>
</dbReference>
<keyword evidence="1 8" id="KW-0963">Cytoplasm</keyword>
<keyword evidence="5 8" id="KW-0547">Nucleotide-binding</keyword>
<dbReference type="FunFam" id="2.30.130.10:FF:000007">
    <property type="entry name" value="Glutamate 5-kinase"/>
    <property type="match status" value="1"/>
</dbReference>
<dbReference type="Pfam" id="PF00696">
    <property type="entry name" value="AA_kinase"/>
    <property type="match status" value="1"/>
</dbReference>
<feature type="transmembrane region" description="Helical" evidence="9">
    <location>
        <begin position="47"/>
        <end position="66"/>
    </location>
</feature>
<evidence type="ECO:0000256" key="8">
    <source>
        <dbReference type="HAMAP-Rule" id="MF_00456"/>
    </source>
</evidence>
<evidence type="ECO:0000256" key="9">
    <source>
        <dbReference type="SAM" id="Phobius"/>
    </source>
</evidence>
<dbReference type="Gene3D" id="3.40.1160.10">
    <property type="entry name" value="Acetylglutamate kinase-like"/>
    <property type="match status" value="1"/>
</dbReference>
<dbReference type="Gene3D" id="2.30.130.10">
    <property type="entry name" value="PUA domain"/>
    <property type="match status" value="1"/>
</dbReference>
<dbReference type="InterPro" id="IPR036393">
    <property type="entry name" value="AceGlu_kinase-like_sf"/>
</dbReference>
<dbReference type="RefSeq" id="WP_066444905.1">
    <property type="nucleotide sequence ID" value="NZ_JANKBF010000001.1"/>
</dbReference>
<keyword evidence="6 8" id="KW-0418">Kinase</keyword>
<comment type="similarity">
    <text evidence="8">Belongs to the glutamate 5-kinase family.</text>
</comment>